<name>A0A2P2MC86_RHIMU</name>
<evidence type="ECO:0000313" key="3">
    <source>
        <dbReference type="EMBL" id="MBX27812.1"/>
    </source>
</evidence>
<sequence>MDVSESSASKKDTSTSTEDLDAMPDTREIHDTLSGGSLGFPALSENRDLDLEVSSVYIPPDQMRMIQNINALISELALEKEDLMQAFASESSQCSKLKALNDELSRKLEAQTQRLELLTAQNMANGKMPARLPDSHSLQENATYADEGDEVVERVLGWIMKLFPGGPSRRRTSKLL</sequence>
<feature type="region of interest" description="Disordered" evidence="2">
    <location>
        <begin position="1"/>
        <end position="41"/>
    </location>
</feature>
<dbReference type="GO" id="GO:0040008">
    <property type="term" value="P:regulation of growth"/>
    <property type="evidence" value="ECO:0007669"/>
    <property type="project" value="InterPro"/>
</dbReference>
<dbReference type="EMBL" id="GGEC01047328">
    <property type="protein sequence ID" value="MBX27812.1"/>
    <property type="molecule type" value="Transcribed_RNA"/>
</dbReference>
<dbReference type="PANTHER" id="PTHR47490:SF2">
    <property type="entry name" value="PROTEIN BLISTER"/>
    <property type="match status" value="1"/>
</dbReference>
<feature type="coiled-coil region" evidence="1">
    <location>
        <begin position="66"/>
        <end position="121"/>
    </location>
</feature>
<keyword evidence="1" id="KW-0175">Coiled coil</keyword>
<reference evidence="3" key="1">
    <citation type="submission" date="2018-02" db="EMBL/GenBank/DDBJ databases">
        <title>Rhizophora mucronata_Transcriptome.</title>
        <authorList>
            <person name="Meera S.P."/>
            <person name="Sreeshan A."/>
            <person name="Augustine A."/>
        </authorList>
    </citation>
    <scope>NUCLEOTIDE SEQUENCE</scope>
    <source>
        <tissue evidence="3">Leaf</tissue>
    </source>
</reference>
<accession>A0A2P2MC86</accession>
<protein>
    <submittedName>
        <fullName evidence="3">Uncharacterized protein</fullName>
    </submittedName>
</protein>
<proteinExistence type="predicted"/>
<organism evidence="3">
    <name type="scientific">Rhizophora mucronata</name>
    <name type="common">Asiatic mangrove</name>
    <dbReference type="NCBI Taxonomy" id="61149"/>
    <lineage>
        <taxon>Eukaryota</taxon>
        <taxon>Viridiplantae</taxon>
        <taxon>Streptophyta</taxon>
        <taxon>Embryophyta</taxon>
        <taxon>Tracheophyta</taxon>
        <taxon>Spermatophyta</taxon>
        <taxon>Magnoliopsida</taxon>
        <taxon>eudicotyledons</taxon>
        <taxon>Gunneridae</taxon>
        <taxon>Pentapetalae</taxon>
        <taxon>rosids</taxon>
        <taxon>fabids</taxon>
        <taxon>Malpighiales</taxon>
        <taxon>Rhizophoraceae</taxon>
        <taxon>Rhizophora</taxon>
    </lineage>
</organism>
<dbReference type="InterPro" id="IPR044194">
    <property type="entry name" value="BLISTER"/>
</dbReference>
<evidence type="ECO:0000256" key="2">
    <source>
        <dbReference type="SAM" id="MobiDB-lite"/>
    </source>
</evidence>
<dbReference type="PANTHER" id="PTHR47490">
    <property type="entry name" value="PROTEIN BLISTER"/>
    <property type="match status" value="1"/>
</dbReference>
<dbReference type="AlphaFoldDB" id="A0A2P2MC86"/>
<evidence type="ECO:0000256" key="1">
    <source>
        <dbReference type="SAM" id="Coils"/>
    </source>
</evidence>